<name>A0A5A7RK76_STRAF</name>
<feature type="region of interest" description="Disordered" evidence="1">
    <location>
        <begin position="43"/>
        <end position="68"/>
    </location>
</feature>
<dbReference type="InterPro" id="IPR044260">
    <property type="entry name" value="SKIP8-like"/>
</dbReference>
<dbReference type="Gene3D" id="1.20.1280.50">
    <property type="match status" value="1"/>
</dbReference>
<protein>
    <submittedName>
        <fullName evidence="5">Nuclear transport factor 2 family protein</fullName>
    </submittedName>
</protein>
<reference evidence="6" key="1">
    <citation type="journal article" date="2019" name="Curr. Biol.">
        <title>Genome Sequence of Striga asiatica Provides Insight into the Evolution of Plant Parasitism.</title>
        <authorList>
            <person name="Yoshida S."/>
            <person name="Kim S."/>
            <person name="Wafula E.K."/>
            <person name="Tanskanen J."/>
            <person name="Kim Y.M."/>
            <person name="Honaas L."/>
            <person name="Yang Z."/>
            <person name="Spallek T."/>
            <person name="Conn C.E."/>
            <person name="Ichihashi Y."/>
            <person name="Cheong K."/>
            <person name="Cui S."/>
            <person name="Der J.P."/>
            <person name="Gundlach H."/>
            <person name="Jiao Y."/>
            <person name="Hori C."/>
            <person name="Ishida J.K."/>
            <person name="Kasahara H."/>
            <person name="Kiba T."/>
            <person name="Kim M.S."/>
            <person name="Koo N."/>
            <person name="Laohavisit A."/>
            <person name="Lee Y.H."/>
            <person name="Lumba S."/>
            <person name="McCourt P."/>
            <person name="Mortimer J.C."/>
            <person name="Mutuku J.M."/>
            <person name="Nomura T."/>
            <person name="Sasaki-Sekimoto Y."/>
            <person name="Seto Y."/>
            <person name="Wang Y."/>
            <person name="Wakatake T."/>
            <person name="Sakakibara H."/>
            <person name="Demura T."/>
            <person name="Yamaguchi S."/>
            <person name="Yoneyama K."/>
            <person name="Manabe R.I."/>
            <person name="Nelson D.C."/>
            <person name="Schulman A.H."/>
            <person name="Timko M.P."/>
            <person name="dePamphilis C.W."/>
            <person name="Choi D."/>
            <person name="Shirasu K."/>
        </authorList>
    </citation>
    <scope>NUCLEOTIDE SEQUENCE [LARGE SCALE GENOMIC DNA]</scope>
    <source>
        <strain evidence="6">cv. UVA1</strain>
    </source>
</reference>
<dbReference type="PANTHER" id="PTHR47124">
    <property type="entry name" value="F-BOX PROTEIN SKIP8"/>
    <property type="match status" value="1"/>
</dbReference>
<evidence type="ECO:0000313" key="5">
    <source>
        <dbReference type="EMBL" id="GER57586.1"/>
    </source>
</evidence>
<dbReference type="InterPro" id="IPR037401">
    <property type="entry name" value="SnoaL-like"/>
</dbReference>
<feature type="transmembrane region" description="Helical" evidence="2">
    <location>
        <begin position="15"/>
        <end position="36"/>
    </location>
</feature>
<proteinExistence type="predicted"/>
<gene>
    <name evidence="5" type="ORF">STAS_35407</name>
</gene>
<evidence type="ECO:0000259" key="3">
    <source>
        <dbReference type="Pfam" id="PF12937"/>
    </source>
</evidence>
<evidence type="ECO:0000313" key="6">
    <source>
        <dbReference type="Proteomes" id="UP000325081"/>
    </source>
</evidence>
<organism evidence="5 6">
    <name type="scientific">Striga asiatica</name>
    <name type="common">Asiatic witchweed</name>
    <name type="synonym">Buchnera asiatica</name>
    <dbReference type="NCBI Taxonomy" id="4170"/>
    <lineage>
        <taxon>Eukaryota</taxon>
        <taxon>Viridiplantae</taxon>
        <taxon>Streptophyta</taxon>
        <taxon>Embryophyta</taxon>
        <taxon>Tracheophyta</taxon>
        <taxon>Spermatophyta</taxon>
        <taxon>Magnoliopsida</taxon>
        <taxon>eudicotyledons</taxon>
        <taxon>Gunneridae</taxon>
        <taxon>Pentapetalae</taxon>
        <taxon>asterids</taxon>
        <taxon>lamiids</taxon>
        <taxon>Lamiales</taxon>
        <taxon>Orobanchaceae</taxon>
        <taxon>Buchnereae</taxon>
        <taxon>Striga</taxon>
    </lineage>
</organism>
<dbReference type="PANTHER" id="PTHR47124:SF1">
    <property type="entry name" value="F-BOX PROTEIN SKIP8"/>
    <property type="match status" value="1"/>
</dbReference>
<dbReference type="AlphaFoldDB" id="A0A5A7RK76"/>
<dbReference type="SUPFAM" id="SSF54427">
    <property type="entry name" value="NTF2-like"/>
    <property type="match status" value="1"/>
</dbReference>
<evidence type="ECO:0000256" key="1">
    <source>
        <dbReference type="SAM" id="MobiDB-lite"/>
    </source>
</evidence>
<keyword evidence="2" id="KW-0472">Membrane</keyword>
<accession>A0A5A7RK76</accession>
<keyword evidence="6" id="KW-1185">Reference proteome</keyword>
<feature type="domain" description="F-box" evidence="3">
    <location>
        <begin position="84"/>
        <end position="124"/>
    </location>
</feature>
<dbReference type="InterPro" id="IPR032710">
    <property type="entry name" value="NTF2-like_dom_sf"/>
</dbReference>
<dbReference type="InterPro" id="IPR001810">
    <property type="entry name" value="F-box_dom"/>
</dbReference>
<sequence length="268" mass="30240">MDFSTSSVFFLAGKISFLVAVAATVSCFLIAGAFIFRRVNSGPNPESENQIPRESEEMTVGLSGGGPAAEDSQAGMSMMEQLVPEITSHVLGYLDHRSLCRLAMTSSLMRKAANDDNPWKAVYFKDFTLEQETITPPNGWKAYYVATRAIVNTNSEFFRIIRERSLQAMAQFWLNADYVKCVHASGDSFSGYNAVIESWQEVFRWQHVASLQIREVRSRVLSDVAWVTMTVFVDFPFNVTNVYEFHDGKWCMVHHHTTTLFVRVGGEM</sequence>
<dbReference type="InterPro" id="IPR036047">
    <property type="entry name" value="F-box-like_dom_sf"/>
</dbReference>
<evidence type="ECO:0000256" key="2">
    <source>
        <dbReference type="SAM" id="Phobius"/>
    </source>
</evidence>
<dbReference type="Pfam" id="PF12937">
    <property type="entry name" value="F-box-like"/>
    <property type="match status" value="1"/>
</dbReference>
<feature type="domain" description="SnoaL-like" evidence="4">
    <location>
        <begin position="150"/>
        <end position="257"/>
    </location>
</feature>
<dbReference type="EMBL" id="BKCP01013403">
    <property type="protein sequence ID" value="GER57586.1"/>
    <property type="molecule type" value="Genomic_DNA"/>
</dbReference>
<dbReference type="Pfam" id="PF13474">
    <property type="entry name" value="SnoaL_3"/>
    <property type="match status" value="1"/>
</dbReference>
<comment type="caution">
    <text evidence="5">The sequence shown here is derived from an EMBL/GenBank/DDBJ whole genome shotgun (WGS) entry which is preliminary data.</text>
</comment>
<keyword evidence="2" id="KW-0812">Transmembrane</keyword>
<keyword evidence="2" id="KW-1133">Transmembrane helix</keyword>
<dbReference type="SUPFAM" id="SSF81383">
    <property type="entry name" value="F-box domain"/>
    <property type="match status" value="1"/>
</dbReference>
<dbReference type="Proteomes" id="UP000325081">
    <property type="component" value="Unassembled WGS sequence"/>
</dbReference>
<evidence type="ECO:0000259" key="4">
    <source>
        <dbReference type="Pfam" id="PF13474"/>
    </source>
</evidence>
<dbReference type="OrthoDB" id="1901658at2759"/>
<dbReference type="Gene3D" id="3.10.450.50">
    <property type="match status" value="1"/>
</dbReference>
<dbReference type="CDD" id="cd22117">
    <property type="entry name" value="F-box_FBXL4"/>
    <property type="match status" value="1"/>
</dbReference>